<evidence type="ECO:0000313" key="2">
    <source>
        <dbReference type="EMBL" id="MQN10605.1"/>
    </source>
</evidence>
<dbReference type="EMBL" id="VZCY01000095">
    <property type="protein sequence ID" value="MQN10605.1"/>
    <property type="molecule type" value="Genomic_DNA"/>
</dbReference>
<proteinExistence type="predicted"/>
<dbReference type="RefSeq" id="WP_153080052.1">
    <property type="nucleotide sequence ID" value="NZ_VZAU01000097.1"/>
</dbReference>
<gene>
    <name evidence="2" type="ORF">F7D97_11910</name>
</gene>
<dbReference type="Proteomes" id="UP000406735">
    <property type="component" value="Unassembled WGS sequence"/>
</dbReference>
<name>A0A6I1RKZ8_9BACT</name>
<protein>
    <submittedName>
        <fullName evidence="2">Uncharacterized protein</fullName>
    </submittedName>
</protein>
<comment type="caution">
    <text evidence="2">The sequence shown here is derived from an EMBL/GenBank/DDBJ whole genome shotgun (WGS) entry which is preliminary data.</text>
</comment>
<evidence type="ECO:0000313" key="3">
    <source>
        <dbReference type="Proteomes" id="UP000406735"/>
    </source>
</evidence>
<feature type="region of interest" description="Disordered" evidence="1">
    <location>
        <begin position="8"/>
        <end position="37"/>
    </location>
</feature>
<reference evidence="2 3" key="1">
    <citation type="submission" date="2019-09" db="EMBL/GenBank/DDBJ databases">
        <title>Distinct polysaccharide growth profiles of human intestinal Prevotella copri isolates.</title>
        <authorList>
            <person name="Fehlner-Peach H."/>
            <person name="Magnabosco C."/>
            <person name="Raghavan V."/>
            <person name="Scher J.U."/>
            <person name="Tett A."/>
            <person name="Cox L.M."/>
            <person name="Gottsegen C."/>
            <person name="Watters A."/>
            <person name="Wiltshire- Gordon J.D."/>
            <person name="Segata N."/>
            <person name="Bonneau R."/>
            <person name="Littman D.R."/>
        </authorList>
    </citation>
    <scope>NUCLEOTIDE SEQUENCE [LARGE SCALE GENOMIC DNA]</scope>
    <source>
        <strain evidence="3">iK21513</strain>
    </source>
</reference>
<accession>A0A6I1RKZ8</accession>
<evidence type="ECO:0000256" key="1">
    <source>
        <dbReference type="SAM" id="MobiDB-lite"/>
    </source>
</evidence>
<sequence>MYTFACKRMQQNTDMVQSATPDGSVSESRRLDKSTDTTPLAYVVESLTLSSRLRNPVQPYP</sequence>
<feature type="compositionally biased region" description="Polar residues" evidence="1">
    <location>
        <begin position="9"/>
        <end position="26"/>
    </location>
</feature>
<organism evidence="2 3">
    <name type="scientific">Segatella copri</name>
    <dbReference type="NCBI Taxonomy" id="165179"/>
    <lineage>
        <taxon>Bacteria</taxon>
        <taxon>Pseudomonadati</taxon>
        <taxon>Bacteroidota</taxon>
        <taxon>Bacteroidia</taxon>
        <taxon>Bacteroidales</taxon>
        <taxon>Prevotellaceae</taxon>
        <taxon>Segatella</taxon>
    </lineage>
</organism>
<dbReference type="AlphaFoldDB" id="A0A6I1RKZ8"/>